<evidence type="ECO:0000313" key="2">
    <source>
        <dbReference type="Proteomes" id="UP000609346"/>
    </source>
</evidence>
<sequence>MAFSVILIMLTIIEAGCSGKTDKITQSSSVLASESHASEVGELKEPLGKIIGKWKIDNVYAYGEGGSRNDEEDIKNIIGMEITLSLDSIQIGSEMIQPIYYQIEDSSSEDFYNTTDWLRSISDLDVDKLKLISIYKDKLLKDLFYGDEKVDYYTNVYYYSSSNEGELYTDIGGDLFHLIRT</sequence>
<dbReference type="RefSeq" id="WP_191205214.1">
    <property type="nucleotide sequence ID" value="NZ_JACXZA010000005.1"/>
</dbReference>
<evidence type="ECO:0000313" key="1">
    <source>
        <dbReference type="EMBL" id="MBD3920901.1"/>
    </source>
</evidence>
<keyword evidence="2" id="KW-1185">Reference proteome</keyword>
<organism evidence="1 2">
    <name type="scientific">Paenibacillus terricola</name>
    <dbReference type="NCBI Taxonomy" id="2763503"/>
    <lineage>
        <taxon>Bacteria</taxon>
        <taxon>Bacillati</taxon>
        <taxon>Bacillota</taxon>
        <taxon>Bacilli</taxon>
        <taxon>Bacillales</taxon>
        <taxon>Paenibacillaceae</taxon>
        <taxon>Paenibacillus</taxon>
    </lineage>
</organism>
<comment type="caution">
    <text evidence="1">The sequence shown here is derived from an EMBL/GenBank/DDBJ whole genome shotgun (WGS) entry which is preliminary data.</text>
</comment>
<dbReference type="Proteomes" id="UP000609346">
    <property type="component" value="Unassembled WGS sequence"/>
</dbReference>
<proteinExistence type="predicted"/>
<accession>A0ABR8N0X0</accession>
<protein>
    <submittedName>
        <fullName evidence="1">Uncharacterized protein</fullName>
    </submittedName>
</protein>
<gene>
    <name evidence="1" type="ORF">H8B09_19200</name>
</gene>
<reference evidence="1 2" key="1">
    <citation type="submission" date="2020-09" db="EMBL/GenBank/DDBJ databases">
        <title>Paenibacillus sp. strain PR3 16S rRNA gene Genome sequencing and assembly.</title>
        <authorList>
            <person name="Kim J."/>
        </authorList>
    </citation>
    <scope>NUCLEOTIDE SEQUENCE [LARGE SCALE GENOMIC DNA]</scope>
    <source>
        <strain evidence="1 2">PR3</strain>
    </source>
</reference>
<dbReference type="EMBL" id="JACXZA010000005">
    <property type="protein sequence ID" value="MBD3920901.1"/>
    <property type="molecule type" value="Genomic_DNA"/>
</dbReference>
<name>A0ABR8N0X0_9BACL</name>